<dbReference type="EMBL" id="QWIL01000134">
    <property type="protein sequence ID" value="RMY23359.1"/>
    <property type="molecule type" value="Genomic_DNA"/>
</dbReference>
<keyword evidence="10 17" id="KW-1133">Transmembrane helix</keyword>
<keyword evidence="8" id="KW-0808">Transferase</keyword>
<feature type="transmembrane region" description="Helical" evidence="17">
    <location>
        <begin position="71"/>
        <end position="95"/>
    </location>
</feature>
<evidence type="ECO:0000256" key="9">
    <source>
        <dbReference type="ARBA" id="ARBA00022692"/>
    </source>
</evidence>
<evidence type="ECO:0000256" key="12">
    <source>
        <dbReference type="ARBA" id="ARBA00031017"/>
    </source>
</evidence>
<gene>
    <name evidence="19" type="ORF">D0867_02106</name>
</gene>
<evidence type="ECO:0000259" key="18">
    <source>
        <dbReference type="PROSITE" id="PS50157"/>
    </source>
</evidence>
<evidence type="ECO:0000256" key="16">
    <source>
        <dbReference type="SAM" id="MobiDB-lite"/>
    </source>
</evidence>
<keyword evidence="15" id="KW-0863">Zinc-finger</keyword>
<dbReference type="SUPFAM" id="SSF53448">
    <property type="entry name" value="Nucleotide-diphospho-sugar transferases"/>
    <property type="match status" value="1"/>
</dbReference>
<evidence type="ECO:0000256" key="1">
    <source>
        <dbReference type="ARBA" id="ARBA00004141"/>
    </source>
</evidence>
<evidence type="ECO:0000313" key="20">
    <source>
        <dbReference type="Proteomes" id="UP000271337"/>
    </source>
</evidence>
<feature type="domain" description="C2H2-type" evidence="18">
    <location>
        <begin position="1011"/>
        <end position="1038"/>
    </location>
</feature>
<proteinExistence type="inferred from homology"/>
<evidence type="ECO:0000256" key="7">
    <source>
        <dbReference type="ARBA" id="ARBA00022676"/>
    </source>
</evidence>
<dbReference type="GO" id="GO:0008120">
    <property type="term" value="F:ceramide glucosyltransferase activity"/>
    <property type="evidence" value="ECO:0007669"/>
    <property type="project" value="UniProtKB-EC"/>
</dbReference>
<comment type="caution">
    <text evidence="19">The sequence shown here is derived from an EMBL/GenBank/DDBJ whole genome shotgun (WGS) entry which is preliminary data.</text>
</comment>
<feature type="region of interest" description="Disordered" evidence="16">
    <location>
        <begin position="271"/>
        <end position="299"/>
    </location>
</feature>
<evidence type="ECO:0000256" key="6">
    <source>
        <dbReference type="ARBA" id="ARBA00019988"/>
    </source>
</evidence>
<keyword evidence="9 17" id="KW-0812">Transmembrane</keyword>
<dbReference type="PROSITE" id="PS00028">
    <property type="entry name" value="ZINC_FINGER_C2H2_1"/>
    <property type="match status" value="3"/>
</dbReference>
<name>A0A3M7A7M1_HORWE</name>
<evidence type="ECO:0000256" key="15">
    <source>
        <dbReference type="PROSITE-ProRule" id="PRU00042"/>
    </source>
</evidence>
<dbReference type="PROSITE" id="PS50157">
    <property type="entry name" value="ZINC_FINGER_C2H2_2"/>
    <property type="match status" value="1"/>
</dbReference>
<dbReference type="Proteomes" id="UP000271337">
    <property type="component" value="Unassembled WGS sequence"/>
</dbReference>
<evidence type="ECO:0000256" key="5">
    <source>
        <dbReference type="ARBA" id="ARBA00012699"/>
    </source>
</evidence>
<dbReference type="InterPro" id="IPR029044">
    <property type="entry name" value="Nucleotide-diphossugar_trans"/>
</dbReference>
<dbReference type="GO" id="GO:0006679">
    <property type="term" value="P:glucosylceramide biosynthetic process"/>
    <property type="evidence" value="ECO:0007669"/>
    <property type="project" value="TreeGrafter"/>
</dbReference>
<dbReference type="Gene3D" id="3.30.160.60">
    <property type="entry name" value="Classic Zinc Finger"/>
    <property type="match status" value="1"/>
</dbReference>
<keyword evidence="11 17" id="KW-0472">Membrane</keyword>
<comment type="pathway">
    <text evidence="2">Lipid metabolism; sphingolipid metabolism.</text>
</comment>
<keyword evidence="7" id="KW-0328">Glycosyltransferase</keyword>
<feature type="compositionally biased region" description="Low complexity" evidence="16">
    <location>
        <begin position="283"/>
        <end position="296"/>
    </location>
</feature>
<evidence type="ECO:0000256" key="4">
    <source>
        <dbReference type="ARBA" id="ARBA00006739"/>
    </source>
</evidence>
<dbReference type="SMART" id="SM00355">
    <property type="entry name" value="ZnF_C2H2"/>
    <property type="match status" value="6"/>
</dbReference>
<dbReference type="AlphaFoldDB" id="A0A3M7A7M1"/>
<accession>A0A3M7A7M1</accession>
<dbReference type="SUPFAM" id="SSF57667">
    <property type="entry name" value="beta-beta-alpha zinc fingers"/>
    <property type="match status" value="1"/>
</dbReference>
<dbReference type="InterPro" id="IPR036236">
    <property type="entry name" value="Znf_C2H2_sf"/>
</dbReference>
<comment type="pathway">
    <text evidence="3">Sphingolipid metabolism.</text>
</comment>
<feature type="region of interest" description="Disordered" evidence="16">
    <location>
        <begin position="888"/>
        <end position="909"/>
    </location>
</feature>
<evidence type="ECO:0000313" key="19">
    <source>
        <dbReference type="EMBL" id="RMY23359.1"/>
    </source>
</evidence>
<evidence type="ECO:0000256" key="8">
    <source>
        <dbReference type="ARBA" id="ARBA00022679"/>
    </source>
</evidence>
<evidence type="ECO:0000256" key="13">
    <source>
        <dbReference type="ARBA" id="ARBA00031543"/>
    </source>
</evidence>
<feature type="transmembrane region" description="Helical" evidence="17">
    <location>
        <begin position="479"/>
        <end position="498"/>
    </location>
</feature>
<protein>
    <recommendedName>
        <fullName evidence="6">Ceramide glucosyltransferase</fullName>
        <ecNumber evidence="5">2.4.1.80</ecNumber>
    </recommendedName>
    <alternativeName>
        <fullName evidence="13">Glucosylceramide synthase</fullName>
    </alternativeName>
    <alternativeName>
        <fullName evidence="14">UDP-glucose ceramide glucosyltransferase</fullName>
    </alternativeName>
    <alternativeName>
        <fullName evidence="12">UDP-glucose:N-acylsphingosine D-glucosyltransferase</fullName>
    </alternativeName>
</protein>
<evidence type="ECO:0000256" key="3">
    <source>
        <dbReference type="ARBA" id="ARBA00004991"/>
    </source>
</evidence>
<evidence type="ECO:0000256" key="14">
    <source>
        <dbReference type="ARBA" id="ARBA00032575"/>
    </source>
</evidence>
<comment type="similarity">
    <text evidence="4">Belongs to the glycosyltransferase 2 family.</text>
</comment>
<keyword evidence="15" id="KW-0479">Metal-binding</keyword>
<evidence type="ECO:0000256" key="2">
    <source>
        <dbReference type="ARBA" id="ARBA00004760"/>
    </source>
</evidence>
<dbReference type="GO" id="GO:0016020">
    <property type="term" value="C:membrane"/>
    <property type="evidence" value="ECO:0007669"/>
    <property type="project" value="UniProtKB-SubCell"/>
</dbReference>
<comment type="subcellular location">
    <subcellularLocation>
        <location evidence="1">Membrane</location>
        <topology evidence="1">Multi-pass membrane protein</topology>
    </subcellularLocation>
</comment>
<keyword evidence="15" id="KW-0862">Zinc</keyword>
<feature type="transmembrane region" description="Helical" evidence="17">
    <location>
        <begin position="527"/>
        <end position="547"/>
    </location>
</feature>
<dbReference type="EC" id="2.4.1.80" evidence="5"/>
<evidence type="ECO:0000256" key="11">
    <source>
        <dbReference type="ARBA" id="ARBA00023136"/>
    </source>
</evidence>
<dbReference type="InterPro" id="IPR025993">
    <property type="entry name" value="Ceramide_glucosylTrfase"/>
</dbReference>
<evidence type="ECO:0000256" key="17">
    <source>
        <dbReference type="SAM" id="Phobius"/>
    </source>
</evidence>
<dbReference type="Pfam" id="PF13506">
    <property type="entry name" value="Glyco_transf_21"/>
    <property type="match status" value="1"/>
</dbReference>
<evidence type="ECO:0000256" key="10">
    <source>
        <dbReference type="ARBA" id="ARBA00022989"/>
    </source>
</evidence>
<dbReference type="InterPro" id="IPR013087">
    <property type="entry name" value="Znf_C2H2_type"/>
</dbReference>
<reference evidence="19 20" key="1">
    <citation type="journal article" date="2018" name="BMC Genomics">
        <title>Genomic evidence for intraspecific hybridization in a clonal and extremely halotolerant yeast.</title>
        <authorList>
            <person name="Gostincar C."/>
            <person name="Stajich J.E."/>
            <person name="Zupancic J."/>
            <person name="Zalar P."/>
            <person name="Gunde-Cimerman N."/>
        </authorList>
    </citation>
    <scope>NUCLEOTIDE SEQUENCE [LARGE SCALE GENOMIC DNA]</scope>
    <source>
        <strain evidence="19 20">EXF-6669</strain>
    </source>
</reference>
<feature type="transmembrane region" description="Helical" evidence="17">
    <location>
        <begin position="434"/>
        <end position="459"/>
    </location>
</feature>
<organism evidence="19 20">
    <name type="scientific">Hortaea werneckii</name>
    <name type="common">Black yeast</name>
    <name type="synonym">Cladosporium werneckii</name>
    <dbReference type="NCBI Taxonomy" id="91943"/>
    <lineage>
        <taxon>Eukaryota</taxon>
        <taxon>Fungi</taxon>
        <taxon>Dikarya</taxon>
        <taxon>Ascomycota</taxon>
        <taxon>Pezizomycotina</taxon>
        <taxon>Dothideomycetes</taxon>
        <taxon>Dothideomycetidae</taxon>
        <taxon>Mycosphaerellales</taxon>
        <taxon>Teratosphaeriaceae</taxon>
        <taxon>Hortaea</taxon>
    </lineage>
</organism>
<dbReference type="UniPathway" id="UPA00222"/>
<dbReference type="PANTHER" id="PTHR12726">
    <property type="entry name" value="CERAMIDE GLUCOSYLTRANSFERASE"/>
    <property type="match status" value="1"/>
</dbReference>
<sequence length="1107" mass="122580">MSPTSSCSEHVAVSPELLPDPIAWGKLIRQLIQLWPSRTHEIEESLVRRMQAESAVRGTVASQTSQDAHPVVLAAATAALIWYIAVVLVGGIGYTQLRRHYSRPRPPANVNAADAPHVTIIRPIKGLEPSLYACLASTFLQQYPKDRLHVRFCISSQDQEPSLPVLHRLLADYPNFDAQILVEDEDAELQRNGTNLGPNPKVRNMSRAYREAVGDLIWIVDCNVWVGKGAVGRMVGLLEGTNDESGRRNKFVHQLPLVVDTKGSTLADETQGLRANGRPNDASRTTTGHIRTTSTGNRDQTTALPAAERNWSTVGGGRLEEAFMSSSHAKFYTAINTVLIAPCIVGKSTMFRKPHLNHLTHGQGIDYFSQNICEDHLIGDLLWKGRVPEEEGARGEKLGKHALCFGDLAVQPMANMSVSEYWERRVRWLRVRKFTVTLATLVEPGTESFLCSIYGAFAITCLPWLRESLGLRGNLSEAVAFWFLSVVFWCAVDWSLYLHLHAFKSTQIDEDTPAFARPQRRRSFWEWLLAWLGRETLAFPIWFWAFWGGTRVEWRGRKFWVGMDMKSFNMDRKACFCGAAFISLDLLFQHAVDQGHRFMCSCTRLFKTEQNVKDHQRDSGPGHPCPSIIEHPALAGYKTATSVHDVQHQTPVGASQHHCNHCNKSKFKSPDALQSHVKGKHAICPTCKQTFPTKQHCSDHRKQSGHCYCREHDQAFASIDELRTHRRAQTHVKDFTCMICTNREFGTQQGLDDHLRDFVHPTAGLSQGDDAASQAARLRTEERNLYCLDCKQQFQSLTALCQHRASPKHKPLSELTCPLSKKCKRVFTTPSALLFHMESGGCKSGMNRLKLNAMIHQHDTGRHITHSKNKARALSELASVASLVDSFDKPSVGSSRGSGISYGDSIPSDDIEVASQTSDTTLGGGNGVPVYTPSATTSSNSSAGSWKLIKTPSASVTSGCSDTGGVILTPRSTNSISEWSFVKTNLATPSSTSAESSSGETVTQYHPDSGFSCPVCNKKFKTRRRLLHHFNSPVHAAKIFHCPTNTGPQTHAKGAREFKTLSGMAQHIEVGACVGGMATLKQVVGIFEQKIRQATGMELRLLKSSSV</sequence>
<dbReference type="PANTHER" id="PTHR12726:SF0">
    <property type="entry name" value="CERAMIDE GLUCOSYLTRANSFERASE"/>
    <property type="match status" value="1"/>
</dbReference>
<dbReference type="GO" id="GO:0008270">
    <property type="term" value="F:zinc ion binding"/>
    <property type="evidence" value="ECO:0007669"/>
    <property type="project" value="UniProtKB-KW"/>
</dbReference>
<dbReference type="OrthoDB" id="1483400at2759"/>